<reference evidence="2 3" key="1">
    <citation type="submission" date="2014-06" db="EMBL/GenBank/DDBJ databases">
        <title>Rhizobium pelagicum/R2-400B4.</title>
        <authorList>
            <person name="Kimes N.E."/>
            <person name="Lopez-Perez M."/>
        </authorList>
    </citation>
    <scope>NUCLEOTIDE SEQUENCE [LARGE SCALE GENOMIC DNA]</scope>
    <source>
        <strain evidence="2 3">R2-400B4</strain>
    </source>
</reference>
<evidence type="ECO:0000313" key="3">
    <source>
        <dbReference type="Proteomes" id="UP000052167"/>
    </source>
</evidence>
<dbReference type="Proteomes" id="UP000052167">
    <property type="component" value="Unassembled WGS sequence"/>
</dbReference>
<feature type="region of interest" description="Disordered" evidence="1">
    <location>
        <begin position="63"/>
        <end position="86"/>
    </location>
</feature>
<dbReference type="AlphaFoldDB" id="A0A922T8Z0"/>
<sequence length="103" mass="10913">MQQIDAVDATRSSWETVAAYVLTVCQERDKAPLYSYLQVAADLVEPTKRLIADMNGDDSFTIVEEGDDFPGSSPAPRPLSPDHPPGALSIARGAILKALGVGG</sequence>
<evidence type="ECO:0000313" key="2">
    <source>
        <dbReference type="EMBL" id="KEQ06144.1"/>
    </source>
</evidence>
<protein>
    <submittedName>
        <fullName evidence="2">Uncharacterized protein</fullName>
    </submittedName>
</protein>
<accession>A0A922T8Z0</accession>
<organism evidence="2 3">
    <name type="scientific">Pseudorhizobium pelagicum</name>
    <dbReference type="NCBI Taxonomy" id="1509405"/>
    <lineage>
        <taxon>Bacteria</taxon>
        <taxon>Pseudomonadati</taxon>
        <taxon>Pseudomonadota</taxon>
        <taxon>Alphaproteobacteria</taxon>
        <taxon>Hyphomicrobiales</taxon>
        <taxon>Rhizobiaceae</taxon>
        <taxon>Rhizobium/Agrobacterium group</taxon>
        <taxon>Pseudorhizobium</taxon>
    </lineage>
</organism>
<comment type="caution">
    <text evidence="2">The sequence shown here is derived from an EMBL/GenBank/DDBJ whole genome shotgun (WGS) entry which is preliminary data.</text>
</comment>
<keyword evidence="3" id="KW-1185">Reference proteome</keyword>
<dbReference type="RefSeq" id="WP_037166593.1">
    <property type="nucleotide sequence ID" value="NZ_CAJXID010000013.1"/>
</dbReference>
<proteinExistence type="predicted"/>
<name>A0A922T8Z0_9HYPH</name>
<evidence type="ECO:0000256" key="1">
    <source>
        <dbReference type="SAM" id="MobiDB-lite"/>
    </source>
</evidence>
<dbReference type="EMBL" id="JOKJ01000017">
    <property type="protein sequence ID" value="KEQ06144.1"/>
    <property type="molecule type" value="Genomic_DNA"/>
</dbReference>
<feature type="compositionally biased region" description="Pro residues" evidence="1">
    <location>
        <begin position="73"/>
        <end position="84"/>
    </location>
</feature>
<gene>
    <name evidence="2" type="ORF">GV68_07710</name>
</gene>